<dbReference type="InterPro" id="IPR050642">
    <property type="entry name" value="PDH_E1_Alpha_Subunit"/>
</dbReference>
<keyword evidence="4" id="KW-0560">Oxidoreductase</keyword>
<comment type="function">
    <text evidence="6">The pyruvate dehydrogenase complex catalyzes the overall conversion of pyruvate to acetyl-CoA and CO(2). It contains multiple copies of three enzymatic components: pyruvate dehydrogenase (E1), dihydrolipoamide acetyltransferase (E2) and lipoamide dehydrogenase (E3).</text>
</comment>
<protein>
    <recommendedName>
        <fullName evidence="3">pyruvate dehydrogenase (acetyl-transferring)</fullName>
        <ecNumber evidence="3">1.2.4.1</ecNumber>
    </recommendedName>
</protein>
<evidence type="ECO:0000313" key="10">
    <source>
        <dbReference type="Proteomes" id="UP000007264"/>
    </source>
</evidence>
<evidence type="ECO:0000256" key="6">
    <source>
        <dbReference type="ARBA" id="ARBA00025211"/>
    </source>
</evidence>
<evidence type="ECO:0000256" key="5">
    <source>
        <dbReference type="ARBA" id="ARBA00023052"/>
    </source>
</evidence>
<evidence type="ECO:0000256" key="3">
    <source>
        <dbReference type="ARBA" id="ARBA00012281"/>
    </source>
</evidence>
<comment type="caution">
    <text evidence="9">The sequence shown here is derived from an EMBL/GenBank/DDBJ whole genome shotgun (WGS) entry which is preliminary data.</text>
</comment>
<dbReference type="Proteomes" id="UP000007264">
    <property type="component" value="Unassembled WGS sequence"/>
</dbReference>
<dbReference type="Gene3D" id="3.40.50.970">
    <property type="match status" value="1"/>
</dbReference>
<accession>I0YXS0</accession>
<dbReference type="GeneID" id="17041177"/>
<keyword evidence="5" id="KW-0786">Thiamine pyrophosphate</keyword>
<feature type="domain" description="Dehydrogenase E1 component" evidence="8">
    <location>
        <begin position="70"/>
        <end position="365"/>
    </location>
</feature>
<evidence type="ECO:0000256" key="1">
    <source>
        <dbReference type="ARBA" id="ARBA00001964"/>
    </source>
</evidence>
<dbReference type="CDD" id="cd02000">
    <property type="entry name" value="TPP_E1_PDC_ADC_BCADC"/>
    <property type="match status" value="1"/>
</dbReference>
<dbReference type="OrthoDB" id="10256198at2759"/>
<dbReference type="EMBL" id="AGSI01000008">
    <property type="protein sequence ID" value="EIE23189.1"/>
    <property type="molecule type" value="Genomic_DNA"/>
</dbReference>
<evidence type="ECO:0000256" key="2">
    <source>
        <dbReference type="ARBA" id="ARBA00011130"/>
    </source>
</evidence>
<comment type="subunit">
    <text evidence="2">Tetramer of 2 alpha and 2 beta subunits.</text>
</comment>
<dbReference type="Pfam" id="PF00676">
    <property type="entry name" value="E1_dh"/>
    <property type="match status" value="1"/>
</dbReference>
<dbReference type="EC" id="1.2.4.1" evidence="3"/>
<dbReference type="GO" id="GO:0004739">
    <property type="term" value="F:pyruvate dehydrogenase (acetyl-transferring) activity"/>
    <property type="evidence" value="ECO:0007669"/>
    <property type="project" value="UniProtKB-EC"/>
</dbReference>
<dbReference type="PANTHER" id="PTHR11516">
    <property type="entry name" value="PYRUVATE DEHYDROGENASE E1 COMPONENT, ALPHA SUBUNIT BACTERIAL AND ORGANELLAR"/>
    <property type="match status" value="1"/>
</dbReference>
<dbReference type="GO" id="GO:0006086">
    <property type="term" value="P:pyruvate decarboxylation to acetyl-CoA"/>
    <property type="evidence" value="ECO:0007669"/>
    <property type="project" value="TreeGrafter"/>
</dbReference>
<sequence>MALLKRLPAQLSVAARCSGSLRSFSAIPEAVEDDETVTVTVNPYKLHRLDEGPPTEVETSKGELLGMFKTMYTMRRMELAADLLYKQKLARGFLHLADGQEAVPTGMEAALTFQDSIIQSYRDHCTFLGRGGTVREVIAELLGKETGAARGLGGSMHLYKKEHNFYGGEGIVGTHIPLGAGLGLAHKIRKDGHVALALYGDGAANQGQVAEAYNMAAIWDLPVIFVIENNHYGMGTSDRRASKSAQYYTRGDYIPGVWVDGMDALSVKSATAFAKQHVLQHGPLMLEMDTYRYHGHSISDPGSTYRTRDEIQGIRRARDPIEHVRNLLQEHSFADSGELKRIEKDIKKDVADQIEQAKQDAYPPIENLWLNIYKDGLGAKLRGMEMGRPKIQLPEGSAK</sequence>
<keyword evidence="10" id="KW-1185">Reference proteome</keyword>
<proteinExistence type="predicted"/>
<name>I0YXS0_COCSC</name>
<dbReference type="FunFam" id="3.40.50.970:FF:000013">
    <property type="entry name" value="Pyruvate dehydrogenase E1 component subunit alpha"/>
    <property type="match status" value="1"/>
</dbReference>
<dbReference type="eggNOG" id="KOG0225">
    <property type="taxonomic scope" value="Eukaryota"/>
</dbReference>
<gene>
    <name evidence="9" type="ORF">COCSUDRAFT_15759</name>
</gene>
<reference evidence="9 10" key="1">
    <citation type="journal article" date="2012" name="Genome Biol.">
        <title>The genome of the polar eukaryotic microalga coccomyxa subellipsoidea reveals traits of cold adaptation.</title>
        <authorList>
            <person name="Blanc G."/>
            <person name="Agarkova I."/>
            <person name="Grimwood J."/>
            <person name="Kuo A."/>
            <person name="Brueggeman A."/>
            <person name="Dunigan D."/>
            <person name="Gurnon J."/>
            <person name="Ladunga I."/>
            <person name="Lindquist E."/>
            <person name="Lucas S."/>
            <person name="Pangilinan J."/>
            <person name="Proschold T."/>
            <person name="Salamov A."/>
            <person name="Schmutz J."/>
            <person name="Weeks D."/>
            <person name="Yamada T."/>
            <person name="Claverie J.M."/>
            <person name="Grigoriev I."/>
            <person name="Van Etten J."/>
            <person name="Lomsadze A."/>
            <person name="Borodovsky M."/>
        </authorList>
    </citation>
    <scope>NUCLEOTIDE SEQUENCE [LARGE SCALE GENOMIC DNA]</scope>
    <source>
        <strain evidence="9 10">C-169</strain>
    </source>
</reference>
<evidence type="ECO:0000256" key="7">
    <source>
        <dbReference type="ARBA" id="ARBA00051231"/>
    </source>
</evidence>
<dbReference type="KEGG" id="csl:COCSUDRAFT_15759"/>
<keyword evidence="9" id="KW-0670">Pyruvate</keyword>
<dbReference type="AlphaFoldDB" id="I0YXS0"/>
<dbReference type="PANTHER" id="PTHR11516:SF60">
    <property type="entry name" value="PYRUVATE DEHYDROGENASE E1 COMPONENT SUBUNIT ALPHA"/>
    <property type="match status" value="1"/>
</dbReference>
<comment type="catalytic activity">
    <reaction evidence="7">
        <text>N(6)-[(R)-lipoyl]-L-lysyl-[protein] + pyruvate + H(+) = N(6)-[(R)-S(8)-acetyldihydrolipoyl]-L-lysyl-[protein] + CO2</text>
        <dbReference type="Rhea" id="RHEA:19189"/>
        <dbReference type="Rhea" id="RHEA-COMP:10474"/>
        <dbReference type="Rhea" id="RHEA-COMP:10478"/>
        <dbReference type="ChEBI" id="CHEBI:15361"/>
        <dbReference type="ChEBI" id="CHEBI:15378"/>
        <dbReference type="ChEBI" id="CHEBI:16526"/>
        <dbReference type="ChEBI" id="CHEBI:83099"/>
        <dbReference type="ChEBI" id="CHEBI:83111"/>
        <dbReference type="EC" id="1.2.4.1"/>
    </reaction>
</comment>
<dbReference type="STRING" id="574566.I0YXS0"/>
<dbReference type="InterPro" id="IPR029061">
    <property type="entry name" value="THDP-binding"/>
</dbReference>
<dbReference type="InterPro" id="IPR001017">
    <property type="entry name" value="DH_E1"/>
</dbReference>
<evidence type="ECO:0000259" key="8">
    <source>
        <dbReference type="Pfam" id="PF00676"/>
    </source>
</evidence>
<dbReference type="SUPFAM" id="SSF52518">
    <property type="entry name" value="Thiamin diphosphate-binding fold (THDP-binding)"/>
    <property type="match status" value="1"/>
</dbReference>
<organism evidence="9 10">
    <name type="scientific">Coccomyxa subellipsoidea (strain C-169)</name>
    <name type="common">Green microalga</name>
    <dbReference type="NCBI Taxonomy" id="574566"/>
    <lineage>
        <taxon>Eukaryota</taxon>
        <taxon>Viridiplantae</taxon>
        <taxon>Chlorophyta</taxon>
        <taxon>core chlorophytes</taxon>
        <taxon>Trebouxiophyceae</taxon>
        <taxon>Trebouxiophyceae incertae sedis</taxon>
        <taxon>Coccomyxaceae</taxon>
        <taxon>Coccomyxa</taxon>
        <taxon>Coccomyxa subellipsoidea</taxon>
    </lineage>
</organism>
<evidence type="ECO:0000313" key="9">
    <source>
        <dbReference type="EMBL" id="EIE23189.1"/>
    </source>
</evidence>
<comment type="cofactor">
    <cofactor evidence="1">
        <name>thiamine diphosphate</name>
        <dbReference type="ChEBI" id="CHEBI:58937"/>
    </cofactor>
</comment>
<evidence type="ECO:0000256" key="4">
    <source>
        <dbReference type="ARBA" id="ARBA00023002"/>
    </source>
</evidence>
<dbReference type="RefSeq" id="XP_005647733.1">
    <property type="nucleotide sequence ID" value="XM_005647676.1"/>
</dbReference>